<dbReference type="PROSITE" id="PS51733">
    <property type="entry name" value="BPL_LPL_CATALYTIC"/>
    <property type="match status" value="1"/>
</dbReference>
<dbReference type="GO" id="GO:0005737">
    <property type="term" value="C:cytoplasm"/>
    <property type="evidence" value="ECO:0007669"/>
    <property type="project" value="TreeGrafter"/>
</dbReference>
<dbReference type="EMBL" id="SSMC01000003">
    <property type="protein sequence ID" value="THD66375.1"/>
    <property type="molecule type" value="Genomic_DNA"/>
</dbReference>
<dbReference type="Gene3D" id="3.30.930.10">
    <property type="entry name" value="Bira Bifunctional Protein, Domain 2"/>
    <property type="match status" value="1"/>
</dbReference>
<gene>
    <name evidence="3" type="ORF">E7Z59_11210</name>
</gene>
<dbReference type="SUPFAM" id="SSF55681">
    <property type="entry name" value="Class II aaRS and biotin synthetases"/>
    <property type="match status" value="1"/>
</dbReference>
<proteinExistence type="predicted"/>
<dbReference type="PANTHER" id="PTHR12835:SF5">
    <property type="entry name" value="BIOTIN--PROTEIN LIGASE"/>
    <property type="match status" value="1"/>
</dbReference>
<evidence type="ECO:0000259" key="2">
    <source>
        <dbReference type="PROSITE" id="PS51733"/>
    </source>
</evidence>
<keyword evidence="4" id="KW-1185">Reference proteome</keyword>
<dbReference type="NCBIfam" id="TIGR00121">
    <property type="entry name" value="birA_ligase"/>
    <property type="match status" value="1"/>
</dbReference>
<evidence type="ECO:0000313" key="4">
    <source>
        <dbReference type="Proteomes" id="UP000305939"/>
    </source>
</evidence>
<dbReference type="GO" id="GO:0004077">
    <property type="term" value="F:biotin--[biotin carboxyl-carrier protein] ligase activity"/>
    <property type="evidence" value="ECO:0007669"/>
    <property type="project" value="UniProtKB-EC"/>
</dbReference>
<dbReference type="InterPro" id="IPR004143">
    <property type="entry name" value="BPL_LPL_catalytic"/>
</dbReference>
<dbReference type="InterPro" id="IPR004408">
    <property type="entry name" value="Biotin_CoA_COase_ligase"/>
</dbReference>
<dbReference type="CDD" id="cd16442">
    <property type="entry name" value="BPL"/>
    <property type="match status" value="1"/>
</dbReference>
<dbReference type="RefSeq" id="WP_136336447.1">
    <property type="nucleotide sequence ID" value="NZ_QXMP01000006.1"/>
</dbReference>
<dbReference type="OrthoDB" id="9807064at2"/>
<dbReference type="PANTHER" id="PTHR12835">
    <property type="entry name" value="BIOTIN PROTEIN LIGASE"/>
    <property type="match status" value="1"/>
</dbReference>
<keyword evidence="1 3" id="KW-0436">Ligase</keyword>
<feature type="domain" description="BPL/LPL catalytic" evidence="2">
    <location>
        <begin position="1"/>
        <end position="177"/>
    </location>
</feature>
<reference evidence="3 4" key="1">
    <citation type="submission" date="2019-04" db="EMBL/GenBank/DDBJ databases">
        <title>Draft genome sequence of Robertkochia marina CC-AMO-30D.</title>
        <authorList>
            <person name="Hameed A."/>
            <person name="Lin S.-Y."/>
            <person name="Shahina M."/>
            <person name="Lai W.-A."/>
            <person name="Young C.-C."/>
        </authorList>
    </citation>
    <scope>NUCLEOTIDE SEQUENCE [LARGE SCALE GENOMIC DNA]</scope>
    <source>
        <strain evidence="3 4">CC-AMO-30D</strain>
    </source>
</reference>
<evidence type="ECO:0000256" key="1">
    <source>
        <dbReference type="ARBA" id="ARBA00022598"/>
    </source>
</evidence>
<dbReference type="AlphaFoldDB" id="A0A4S3LYK3"/>
<dbReference type="InterPro" id="IPR045864">
    <property type="entry name" value="aa-tRNA-synth_II/BPL/LPL"/>
</dbReference>
<protein>
    <submittedName>
        <fullName evidence="3">Biotin--[acetyl-CoA-carboxylase] ligase</fullName>
        <ecNumber evidence="3">6.3.4.15</ecNumber>
    </submittedName>
</protein>
<organism evidence="3 4">
    <name type="scientific">Robertkochia marina</name>
    <dbReference type="NCBI Taxonomy" id="1227945"/>
    <lineage>
        <taxon>Bacteria</taxon>
        <taxon>Pseudomonadati</taxon>
        <taxon>Bacteroidota</taxon>
        <taxon>Flavobacteriia</taxon>
        <taxon>Flavobacteriales</taxon>
        <taxon>Flavobacteriaceae</taxon>
        <taxon>Robertkochia</taxon>
    </lineage>
</organism>
<dbReference type="Pfam" id="PF03099">
    <property type="entry name" value="BPL_LplA_LipB"/>
    <property type="match status" value="1"/>
</dbReference>
<sequence>MNLIKLDAIDSTNTYLKQLVTQTAPKDYTVVMTREQTGGRGQMGTKWISEPSRNLTFSLYKQINHLEPEQQFYISMVISLAVFDVLESFNIPNVKIKWPNDILSANKKVGGILIENILREGRMSAAIIGVGLNLNQLEFPGLINASSLKKITGVHYVREEVLYKIIDRFRFYVPWVAGKEFDKLRALYESRLFRKDKPSTFKDRDGKLIMGFIKGVDQDGKLRVLLEDEVMQSFELKELTLLY</sequence>
<dbReference type="Proteomes" id="UP000305939">
    <property type="component" value="Unassembled WGS sequence"/>
</dbReference>
<comment type="caution">
    <text evidence="3">The sequence shown here is derived from an EMBL/GenBank/DDBJ whole genome shotgun (WGS) entry which is preliminary data.</text>
</comment>
<name>A0A4S3LYK3_9FLAO</name>
<evidence type="ECO:0000313" key="3">
    <source>
        <dbReference type="EMBL" id="THD66375.1"/>
    </source>
</evidence>
<accession>A0A4S3LYK3</accession>
<dbReference type="EC" id="6.3.4.15" evidence="3"/>